<evidence type="ECO:0000256" key="16">
    <source>
        <dbReference type="SAM" id="MobiDB-lite"/>
    </source>
</evidence>
<dbReference type="Pfam" id="PF10150">
    <property type="entry name" value="RNase_E_G"/>
    <property type="match status" value="1"/>
</dbReference>
<keyword evidence="15" id="KW-0862">Zinc</keyword>
<dbReference type="Gene3D" id="2.40.50.140">
    <property type="entry name" value="Nucleic acid-binding proteins"/>
    <property type="match status" value="1"/>
</dbReference>
<keyword evidence="7 15" id="KW-0540">Nuclease</keyword>
<evidence type="ECO:0000256" key="3">
    <source>
        <dbReference type="ARBA" id="ARBA00022490"/>
    </source>
</evidence>
<evidence type="ECO:0000256" key="12">
    <source>
        <dbReference type="ARBA" id="ARBA00022842"/>
    </source>
</evidence>
<dbReference type="InterPro" id="IPR048583">
    <property type="entry name" value="RNase_E_G_thioredoxin-like"/>
</dbReference>
<proteinExistence type="inferred from homology"/>
<evidence type="ECO:0000256" key="5">
    <source>
        <dbReference type="ARBA" id="ARBA00022552"/>
    </source>
</evidence>
<feature type="region of interest" description="Required for zinc-mediated homotetramerization and catalytic activity" evidence="15">
    <location>
        <begin position="403"/>
        <end position="406"/>
    </location>
</feature>
<dbReference type="SMART" id="SM00316">
    <property type="entry name" value="S1"/>
    <property type="match status" value="1"/>
</dbReference>
<feature type="compositionally biased region" description="Basic residues" evidence="16">
    <location>
        <begin position="558"/>
        <end position="567"/>
    </location>
</feature>
<keyword evidence="11 15" id="KW-0378">Hydrolase</keyword>
<evidence type="ECO:0000256" key="10">
    <source>
        <dbReference type="ARBA" id="ARBA00022759"/>
    </source>
</evidence>
<comment type="subunit">
    <text evidence="15">Component of the RNA degradosome, which is a multiprotein complex involved in RNA processing and mRNA degradation. Within the RNA degradosome, RNase E assembles into a homotetramer formed by a dimer of dimers.</text>
</comment>
<keyword evidence="6 15" id="KW-0819">tRNA processing</keyword>
<dbReference type="EC" id="3.1.26.12" evidence="15"/>
<dbReference type="InterPro" id="IPR012340">
    <property type="entry name" value="NA-bd_OB-fold"/>
</dbReference>
<dbReference type="HAMAP" id="MF_00970">
    <property type="entry name" value="RNase_E"/>
    <property type="match status" value="1"/>
</dbReference>
<dbReference type="Gene3D" id="3.40.1260.20">
    <property type="entry name" value="Ribonuclease E, catalytic domain"/>
    <property type="match status" value="1"/>
</dbReference>
<evidence type="ECO:0000256" key="13">
    <source>
        <dbReference type="ARBA" id="ARBA00022884"/>
    </source>
</evidence>
<dbReference type="Pfam" id="PF20833">
    <property type="entry name" value="RNase_E_G_Thio"/>
    <property type="match status" value="1"/>
</dbReference>
<dbReference type="PANTHER" id="PTHR30001">
    <property type="entry name" value="RIBONUCLEASE"/>
    <property type="match status" value="1"/>
</dbReference>
<accession>A0ABS7DIH0</accession>
<dbReference type="Proteomes" id="UP000731465">
    <property type="component" value="Unassembled WGS sequence"/>
</dbReference>
<dbReference type="InterPro" id="IPR004659">
    <property type="entry name" value="RNase_E/G"/>
</dbReference>
<dbReference type="SUPFAM" id="SSF50249">
    <property type="entry name" value="Nucleic acid-binding proteins"/>
    <property type="match status" value="1"/>
</dbReference>
<keyword evidence="15" id="KW-0820">tRNA-binding</keyword>
<organism evidence="18 19">
    <name type="scientific">Succinivibrio faecicola</name>
    <dbReference type="NCBI Taxonomy" id="2820300"/>
    <lineage>
        <taxon>Bacteria</taxon>
        <taxon>Pseudomonadati</taxon>
        <taxon>Pseudomonadota</taxon>
        <taxon>Gammaproteobacteria</taxon>
        <taxon>Aeromonadales</taxon>
        <taxon>Succinivibrionaceae</taxon>
        <taxon>Succinivibrio</taxon>
    </lineage>
</organism>
<feature type="domain" description="S1 motif" evidence="17">
    <location>
        <begin position="39"/>
        <end position="119"/>
    </location>
</feature>
<feature type="binding site" evidence="15">
    <location>
        <position position="302"/>
    </location>
    <ligand>
        <name>Mg(2+)</name>
        <dbReference type="ChEBI" id="CHEBI:18420"/>
        <note>catalytic</note>
    </ligand>
</feature>
<dbReference type="NCBIfam" id="NF008074">
    <property type="entry name" value="PRK10811.1"/>
    <property type="match status" value="1"/>
</dbReference>
<dbReference type="InterPro" id="IPR019307">
    <property type="entry name" value="RNA-bd_AU-1/RNase_E/G"/>
</dbReference>
<evidence type="ECO:0000259" key="17">
    <source>
        <dbReference type="PROSITE" id="PS50126"/>
    </source>
</evidence>
<feature type="binding site" evidence="15">
    <location>
        <position position="345"/>
    </location>
    <ligand>
        <name>Mg(2+)</name>
        <dbReference type="ChEBI" id="CHEBI:18420"/>
        <note>catalytic</note>
    </ligand>
</feature>
<feature type="compositionally biased region" description="Polar residues" evidence="16">
    <location>
        <begin position="817"/>
        <end position="826"/>
    </location>
</feature>
<keyword evidence="12 15" id="KW-0460">Magnesium</keyword>
<keyword evidence="9 15" id="KW-0699">rRNA-binding</keyword>
<comment type="caution">
    <text evidence="18">The sequence shown here is derived from an EMBL/GenBank/DDBJ whole genome shotgun (WGS) entry which is preliminary data.</text>
</comment>
<keyword evidence="19" id="KW-1185">Reference proteome</keyword>
<comment type="catalytic activity">
    <reaction evidence="15">
        <text>Endonucleolytic cleavage of single-stranded RNA in A- and U-rich regions.</text>
        <dbReference type="EC" id="3.1.26.12"/>
    </reaction>
</comment>
<keyword evidence="8 15" id="KW-0479">Metal-binding</keyword>
<comment type="cofactor">
    <cofactor evidence="15">
        <name>Mg(2+)</name>
        <dbReference type="ChEBI" id="CHEBI:18420"/>
    </cofactor>
    <text evidence="15">Binds 1 Mg(2+) ion per subunit.</text>
</comment>
<dbReference type="Pfam" id="PF00575">
    <property type="entry name" value="S1"/>
    <property type="match status" value="1"/>
</dbReference>
<feature type="binding site" evidence="15">
    <location>
        <position position="403"/>
    </location>
    <ligand>
        <name>Zn(2+)</name>
        <dbReference type="ChEBI" id="CHEBI:29105"/>
        <note>ligand shared between dimeric partners</note>
    </ligand>
</feature>
<evidence type="ECO:0000256" key="7">
    <source>
        <dbReference type="ARBA" id="ARBA00022722"/>
    </source>
</evidence>
<dbReference type="PROSITE" id="PS50126">
    <property type="entry name" value="S1"/>
    <property type="match status" value="1"/>
</dbReference>
<evidence type="ECO:0000313" key="18">
    <source>
        <dbReference type="EMBL" id="MBW7571093.1"/>
    </source>
</evidence>
<evidence type="ECO:0000256" key="11">
    <source>
        <dbReference type="ARBA" id="ARBA00022801"/>
    </source>
</evidence>
<gene>
    <name evidence="15 18" type="primary">rne</name>
    <name evidence="18" type="ORF">J5V48_09325</name>
</gene>
<dbReference type="GO" id="GO:0008995">
    <property type="term" value="F:ribonuclease E activity"/>
    <property type="evidence" value="ECO:0007669"/>
    <property type="project" value="UniProtKB-EC"/>
</dbReference>
<dbReference type="PANTHER" id="PTHR30001:SF1">
    <property type="entry name" value="RIBONUCLEASE E_G-LIKE PROTEIN, CHLOROPLASTIC"/>
    <property type="match status" value="1"/>
</dbReference>
<dbReference type="CDD" id="cd04453">
    <property type="entry name" value="S1_RNase_E"/>
    <property type="match status" value="1"/>
</dbReference>
<evidence type="ECO:0000256" key="9">
    <source>
        <dbReference type="ARBA" id="ARBA00022730"/>
    </source>
</evidence>
<dbReference type="InterPro" id="IPR028878">
    <property type="entry name" value="RNase_E"/>
</dbReference>
<comment type="function">
    <text evidence="15">Endoribonuclease that plays a central role in RNA processing and decay. Required for the maturation of 5S and 16S rRNAs and the majority of tRNAs. Also involved in the degradation of most mRNAs.</text>
</comment>
<evidence type="ECO:0000256" key="15">
    <source>
        <dbReference type="HAMAP-Rule" id="MF_00970"/>
    </source>
</evidence>
<feature type="compositionally biased region" description="Basic and acidic residues" evidence="16">
    <location>
        <begin position="629"/>
        <end position="659"/>
    </location>
</feature>
<feature type="region of interest" description="Disordered" evidence="16">
    <location>
        <begin position="811"/>
        <end position="855"/>
    </location>
</feature>
<feature type="compositionally biased region" description="Basic residues" evidence="16">
    <location>
        <begin position="600"/>
        <end position="609"/>
    </location>
</feature>
<feature type="compositionally biased region" description="Basic and acidic residues" evidence="16">
    <location>
        <begin position="840"/>
        <end position="855"/>
    </location>
</feature>
<comment type="similarity">
    <text evidence="15">Belongs to the RNase E/G family. RNase E subfamily.</text>
</comment>
<dbReference type="InterPro" id="IPR003029">
    <property type="entry name" value="S1_domain"/>
</dbReference>
<evidence type="ECO:0000256" key="4">
    <source>
        <dbReference type="ARBA" id="ARBA00022519"/>
    </source>
</evidence>
<comment type="cofactor">
    <cofactor evidence="15">
        <name>Zn(2+)</name>
        <dbReference type="ChEBI" id="CHEBI:29105"/>
    </cofactor>
    <text evidence="15">Binds 2 Zn(2+) ions per homotetramer.</text>
</comment>
<keyword evidence="2 15" id="KW-1003">Cell membrane</keyword>
<reference evidence="18 19" key="1">
    <citation type="submission" date="2021-03" db="EMBL/GenBank/DDBJ databases">
        <title>Succinivibrio sp. nov. isolated from feces of cow.</title>
        <authorList>
            <person name="Choi J.-Y."/>
        </authorList>
    </citation>
    <scope>NUCLEOTIDE SEQUENCE [LARGE SCALE GENOMIC DNA]</scope>
    <source>
        <strain evidence="18 19">AGMB01872</strain>
    </source>
</reference>
<evidence type="ECO:0000313" key="19">
    <source>
        <dbReference type="Proteomes" id="UP000731465"/>
    </source>
</evidence>
<comment type="subcellular location">
    <subcellularLocation>
        <location evidence="15">Cytoplasm</location>
    </subcellularLocation>
    <subcellularLocation>
        <location evidence="15">Cell inner membrane</location>
        <topology evidence="15">Peripheral membrane protein</topology>
        <orientation evidence="15">Cytoplasmic side</orientation>
    </subcellularLocation>
</comment>
<evidence type="ECO:0000256" key="2">
    <source>
        <dbReference type="ARBA" id="ARBA00022475"/>
    </source>
</evidence>
<feature type="region of interest" description="Disordered" evidence="16">
    <location>
        <begin position="590"/>
        <end position="718"/>
    </location>
</feature>
<protein>
    <recommendedName>
        <fullName evidence="15">Ribonuclease E</fullName>
        <shortName evidence="15">RNase E</shortName>
        <ecNumber evidence="15">3.1.26.12</ecNumber>
    </recommendedName>
</protein>
<name>A0ABS7DIH0_9GAMM</name>
<comment type="similarity">
    <text evidence="1">Belongs to the RNase E/G family. RNase G subfamily.</text>
</comment>
<keyword evidence="5 15" id="KW-0698">rRNA processing</keyword>
<evidence type="ECO:0000256" key="8">
    <source>
        <dbReference type="ARBA" id="ARBA00022723"/>
    </source>
</evidence>
<evidence type="ECO:0000256" key="14">
    <source>
        <dbReference type="ARBA" id="ARBA00023136"/>
    </source>
</evidence>
<dbReference type="EMBL" id="JAGFNY010000052">
    <property type="protein sequence ID" value="MBW7571093.1"/>
    <property type="molecule type" value="Genomic_DNA"/>
</dbReference>
<evidence type="ECO:0000256" key="1">
    <source>
        <dbReference type="ARBA" id="ARBA00005663"/>
    </source>
</evidence>
<keyword evidence="13 15" id="KW-0694">RNA-binding</keyword>
<dbReference type="NCBIfam" id="TIGR00757">
    <property type="entry name" value="RNaseEG"/>
    <property type="match status" value="1"/>
</dbReference>
<keyword evidence="10 15" id="KW-0255">Endonuclease</keyword>
<feature type="compositionally biased region" description="Polar residues" evidence="16">
    <location>
        <begin position="669"/>
        <end position="680"/>
    </location>
</feature>
<feature type="binding site" evidence="15">
    <location>
        <position position="406"/>
    </location>
    <ligand>
        <name>Zn(2+)</name>
        <dbReference type="ChEBI" id="CHEBI:29105"/>
        <note>ligand shared between dimeric partners</note>
    </ligand>
</feature>
<keyword evidence="4 15" id="KW-0997">Cell inner membrane</keyword>
<keyword evidence="3 15" id="KW-0963">Cytoplasm</keyword>
<feature type="region of interest" description="Disordered" evidence="16">
    <location>
        <begin position="554"/>
        <end position="576"/>
    </location>
</feature>
<evidence type="ECO:0000256" key="6">
    <source>
        <dbReference type="ARBA" id="ARBA00022694"/>
    </source>
</evidence>
<keyword evidence="14 15" id="KW-0472">Membrane</keyword>
<sequence length="855" mass="95807">MKRMLINATQLEEVRVALVDGQKLYDLDIESPQHANKKANIYKGTITRIEPSLEAAFVDYGVERHGFLPLKEIAREYYPAGTNFNDHAQVRSALKEGQEVIVQIEKEERGLKGAALTTFVSLAGSYLVLMPNNPRAGGISRRIEGEDRTELKAALKGLTVPDGMGVIVRTAGVGKSAEELEWDLSILTKLWTMIKQAAQSRPAPFLIHQESNIALRAIRDYLRPDIGEILVDSQDAYKQILHYIELVRPEFASKVHLYNGDIPLFSKFQIESQIDTAYQREVRLPSGGAIVIDPTEALTSIDVNSAKATKGGDIEETALQTNIEAAEEIARQLRLRDVGGLVVIDFIDMSPLKNQREIENRMREAVRQDRARIQFSRLSRFGLLEMSRQRLRPSLEETSSHVCPMCNGQGTCRDSSSLALSILRLIEEEAHKENAGDVFAIASVEVATFILNEKRAALAAIEERTKTRITIIPEKTYMPQEYQVNRCIQTPLSKESNINSLEVLRDLDKENRQKSENFLENPMLKKIVDNAQSNRESSDTPAINADILSSTISTPKVSSKKQNKNQKKAKDNSPSLLSSVMSFFGSLFSSDEKKEPVRNKNSKNSKGKNRNNQQNKADNAKRQNKGKNGKNERPSRNEKNERTNEPKNKKQDQEKDQVKAQKQNKQRQSKASNIEENQNAVREPKHKKAKAENDQAKPVAKPRRIGTPAKAPAAESKIATVEPYKVKERLYTFEEMKSGDDYDVDFTKSTPSRDFETGFDFEKSVRAGGLKNANLDGIEGISNPELHAVDYQSVPSGRDYESGADFERSTLAGGYSNRFSGVSTRSIDTKRPSEPYINENSEKTETESEKSDSAL</sequence>